<dbReference type="Pfam" id="PF19054">
    <property type="entry name" value="DUF5753"/>
    <property type="match status" value="1"/>
</dbReference>
<reference evidence="5" key="2">
    <citation type="journal article" date="2019" name="Int. J. Syst. Evol. Microbiol.">
        <title>The Global Catalogue of Microorganisms (GCM) 10K type strain sequencing project: providing services to taxonomists for standard genome sequencing and annotation.</title>
        <authorList>
            <consortium name="The Broad Institute Genomics Platform"/>
            <consortium name="The Broad Institute Genome Sequencing Center for Infectious Disease"/>
            <person name="Wu L."/>
            <person name="Ma J."/>
        </authorList>
    </citation>
    <scope>NUCLEOTIDE SEQUENCE [LARGE SCALE GENOMIC DNA]</scope>
    <source>
        <strain evidence="5">JCM 10667</strain>
    </source>
</reference>
<evidence type="ECO:0000313" key="4">
    <source>
        <dbReference type="Proteomes" id="UP000549343"/>
    </source>
</evidence>
<reference evidence="3 4" key="3">
    <citation type="submission" date="2020-08" db="EMBL/GenBank/DDBJ databases">
        <title>Sequencing the genomes of 1000 actinobacteria strains.</title>
        <authorList>
            <person name="Klenk H.-P."/>
        </authorList>
    </citation>
    <scope>NUCLEOTIDE SEQUENCE [LARGE SCALE GENOMIC DNA]</scope>
    <source>
        <strain evidence="3 4">DSM 44772</strain>
    </source>
</reference>
<dbReference type="SMART" id="SM00530">
    <property type="entry name" value="HTH_XRE"/>
    <property type="match status" value="1"/>
</dbReference>
<dbReference type="Pfam" id="PF13560">
    <property type="entry name" value="HTH_31"/>
    <property type="match status" value="1"/>
</dbReference>
<reference evidence="2" key="4">
    <citation type="submission" date="2023-12" db="EMBL/GenBank/DDBJ databases">
        <authorList>
            <person name="Sun Q."/>
            <person name="Inoue M."/>
        </authorList>
    </citation>
    <scope>NUCLEOTIDE SEQUENCE</scope>
    <source>
        <strain evidence="2">JCM 10667</strain>
    </source>
</reference>
<sequence length="272" mass="30757">MPARSEPYDGPAIVTFAKELEWRRKQAGLSKKDLAEKLGFADSYVGQVELCKNLPSEEFANALDTFFQVDGLFYRLWERINETRHLSVLPPGFPEYLGYEEKANHIRVFSTNLISGLFQTEAYATKIISTTMGSATGKLVTERMERKSIFEREDPPHTFLILDESVIRRKVGGKEVMHDQLAYLLEVGRRERSQLQIVPYDAGYHAGLTGSFILLSFEDGPEIAYTESSGEGTLLKQRDRVALQAVTWDLVQGHTLSAEESLAMIQDAMERL</sequence>
<evidence type="ECO:0000259" key="1">
    <source>
        <dbReference type="PROSITE" id="PS50943"/>
    </source>
</evidence>
<feature type="domain" description="HTH cro/C1-type" evidence="1">
    <location>
        <begin position="24"/>
        <end position="72"/>
    </location>
</feature>
<dbReference type="Proteomes" id="UP000549343">
    <property type="component" value="Unassembled WGS sequence"/>
</dbReference>
<dbReference type="CDD" id="cd00093">
    <property type="entry name" value="HTH_XRE"/>
    <property type="match status" value="1"/>
</dbReference>
<dbReference type="PROSITE" id="PS50943">
    <property type="entry name" value="HTH_CROC1"/>
    <property type="match status" value="1"/>
</dbReference>
<gene>
    <name evidence="3" type="ORF">F4557_006480</name>
    <name evidence="2" type="ORF">GCM10009546_67580</name>
</gene>
<organism evidence="3 4">
    <name type="scientific">Actinomadura livida</name>
    <dbReference type="NCBI Taxonomy" id="79909"/>
    <lineage>
        <taxon>Bacteria</taxon>
        <taxon>Bacillati</taxon>
        <taxon>Actinomycetota</taxon>
        <taxon>Actinomycetes</taxon>
        <taxon>Streptosporangiales</taxon>
        <taxon>Thermomonosporaceae</taxon>
        <taxon>Actinomadura</taxon>
    </lineage>
</organism>
<evidence type="ECO:0000313" key="3">
    <source>
        <dbReference type="EMBL" id="MBB4778062.1"/>
    </source>
</evidence>
<comment type="caution">
    <text evidence="3">The sequence shown here is derived from an EMBL/GenBank/DDBJ whole genome shotgun (WGS) entry which is preliminary data.</text>
</comment>
<dbReference type="GO" id="GO:0003677">
    <property type="term" value="F:DNA binding"/>
    <property type="evidence" value="ECO:0007669"/>
    <property type="project" value="InterPro"/>
</dbReference>
<evidence type="ECO:0000313" key="2">
    <source>
        <dbReference type="EMBL" id="GAA0595986.1"/>
    </source>
</evidence>
<proteinExistence type="predicted"/>
<dbReference type="InterPro" id="IPR001387">
    <property type="entry name" value="Cro/C1-type_HTH"/>
</dbReference>
<evidence type="ECO:0000313" key="5">
    <source>
        <dbReference type="Proteomes" id="UP001501427"/>
    </source>
</evidence>
<reference evidence="2" key="1">
    <citation type="journal article" date="2014" name="Int. J. Syst. Evol. Microbiol.">
        <title>Complete genome of a new Firmicutes species belonging to the dominant human colonic microbiota ('Ruminococcus bicirculans') reveals two chromosomes and a selective capacity to utilize plant glucans.</title>
        <authorList>
            <consortium name="NISC Comparative Sequencing Program"/>
            <person name="Wegmann U."/>
            <person name="Louis P."/>
            <person name="Goesmann A."/>
            <person name="Henrissat B."/>
            <person name="Duncan S.H."/>
            <person name="Flint H.J."/>
        </authorList>
    </citation>
    <scope>NUCLEOTIDE SEQUENCE</scope>
    <source>
        <strain evidence="2">JCM 10667</strain>
    </source>
</reference>
<dbReference type="SUPFAM" id="SSF47413">
    <property type="entry name" value="lambda repressor-like DNA-binding domains"/>
    <property type="match status" value="1"/>
</dbReference>
<dbReference type="RefSeq" id="WP_184888922.1">
    <property type="nucleotide sequence ID" value="NZ_BAAAHD010000084.1"/>
</dbReference>
<dbReference type="AlphaFoldDB" id="A0A7W7IJ44"/>
<protein>
    <submittedName>
        <fullName evidence="2">Helix-turn-helix transcriptional regulator</fullName>
    </submittedName>
    <submittedName>
        <fullName evidence="3">Transcriptional regulator with XRE-family HTH domain</fullName>
    </submittedName>
</protein>
<accession>A0A7W7IJ44</accession>
<name>A0A7W7IJ44_9ACTN</name>
<dbReference type="Proteomes" id="UP001501427">
    <property type="component" value="Unassembled WGS sequence"/>
</dbReference>
<dbReference type="Gene3D" id="1.10.260.40">
    <property type="entry name" value="lambda repressor-like DNA-binding domains"/>
    <property type="match status" value="1"/>
</dbReference>
<dbReference type="InterPro" id="IPR043917">
    <property type="entry name" value="DUF5753"/>
</dbReference>
<dbReference type="EMBL" id="BAAAHD010000084">
    <property type="protein sequence ID" value="GAA0595986.1"/>
    <property type="molecule type" value="Genomic_DNA"/>
</dbReference>
<keyword evidence="5" id="KW-1185">Reference proteome</keyword>
<dbReference type="InterPro" id="IPR010982">
    <property type="entry name" value="Lambda_DNA-bd_dom_sf"/>
</dbReference>
<dbReference type="EMBL" id="JACHMV010000001">
    <property type="protein sequence ID" value="MBB4778062.1"/>
    <property type="molecule type" value="Genomic_DNA"/>
</dbReference>